<feature type="compositionally biased region" description="Basic and acidic residues" evidence="2">
    <location>
        <begin position="9"/>
        <end position="25"/>
    </location>
</feature>
<dbReference type="Gene3D" id="3.40.50.300">
    <property type="entry name" value="P-loop containing nucleotide triphosphate hydrolases"/>
    <property type="match status" value="1"/>
</dbReference>
<evidence type="ECO:0000313" key="5">
    <source>
        <dbReference type="Proteomes" id="UP001162131"/>
    </source>
</evidence>
<dbReference type="InterPro" id="IPR027417">
    <property type="entry name" value="P-loop_NTPase"/>
</dbReference>
<keyword evidence="5" id="KW-1185">Reference proteome</keyword>
<dbReference type="AlphaFoldDB" id="A0AAU9JWW7"/>
<dbReference type="SUPFAM" id="SSF52540">
    <property type="entry name" value="P-loop containing nucleoside triphosphate hydrolases"/>
    <property type="match status" value="1"/>
</dbReference>
<protein>
    <recommendedName>
        <fullName evidence="3">DNA2/NAM7 helicase helicase domain-containing protein</fullName>
    </recommendedName>
</protein>
<dbReference type="Pfam" id="PF13086">
    <property type="entry name" value="AAA_11"/>
    <property type="match status" value="1"/>
</dbReference>
<accession>A0AAU9JWW7</accession>
<feature type="region of interest" description="Disordered" evidence="2">
    <location>
        <begin position="198"/>
        <end position="219"/>
    </location>
</feature>
<sequence length="652" mass="74046">MGCLLGSADSERNEEGQKIEQEKLNKSNQPSYSESEYSSAYVTPMRNSPSNSANLSSNLWSRPNTLQNQVRNSARYAYPSARSTNLHSYDPAKNDAKYQMNLFEFPALPTYHTSPQKHEAPSTKTNRWTKYNPDYVPLDSDYSCFLDTSSDSSSASYSFAQYKPVSNLKNVVNYKNLSNNSPVRKAVANSKLPIKSINKSQKPIKPNSNISGSTPDSSAPSKIYSEFITFILSYSLYRPKSEPIIIPNSFNDIPSYIHYFRHGFYTELNAILDQALEEAFLSNKYRLNLHVENNHASLSPSSSSELNFENEIQINDIIIIIPNQNKFPRNFEEIKENNISWILGLIDQNKVNKINILLSPDREAQFKNSKIYIAAIIGNITSLKRELSVLDKIKRFSLLRQILSPQWYEPLIKCRLTENIQDKYNQSQLEAIVTSINSDGKIALIQGPPGTGKTRTVAGILSGLYAYNRKLKVLICAQSNAAVDEIAWTVLKEGILDEDGNKRSDISLLRVGEKRQKHELGVEEDIKTSKEIEMGINSIKINVLVEEKLNKEDLYDPTFNIKKLIEKLEKLEEQYKELVEKRAKYGTVEIEIKIEELSCKVESLKEKRTLYFSKKTIYMAELIRAADIVFCTLSGAGSISLCKILIQLIIWL</sequence>
<gene>
    <name evidence="4" type="ORF">BSTOLATCC_MIC47887</name>
</gene>
<feature type="coiled-coil region" evidence="1">
    <location>
        <begin position="561"/>
        <end position="607"/>
    </location>
</feature>
<dbReference type="PANTHER" id="PTHR10887">
    <property type="entry name" value="DNA2/NAM7 HELICASE FAMILY"/>
    <property type="match status" value="1"/>
</dbReference>
<evidence type="ECO:0000256" key="2">
    <source>
        <dbReference type="SAM" id="MobiDB-lite"/>
    </source>
</evidence>
<reference evidence="4" key="1">
    <citation type="submission" date="2021-09" db="EMBL/GenBank/DDBJ databases">
        <authorList>
            <consortium name="AG Swart"/>
            <person name="Singh M."/>
            <person name="Singh A."/>
            <person name="Seah K."/>
            <person name="Emmerich C."/>
        </authorList>
    </citation>
    <scope>NUCLEOTIDE SEQUENCE</scope>
    <source>
        <strain evidence="4">ATCC30299</strain>
    </source>
</reference>
<evidence type="ECO:0000313" key="4">
    <source>
        <dbReference type="EMBL" id="CAG9329051.1"/>
    </source>
</evidence>
<organism evidence="4 5">
    <name type="scientific">Blepharisma stoltei</name>
    <dbReference type="NCBI Taxonomy" id="1481888"/>
    <lineage>
        <taxon>Eukaryota</taxon>
        <taxon>Sar</taxon>
        <taxon>Alveolata</taxon>
        <taxon>Ciliophora</taxon>
        <taxon>Postciliodesmatophora</taxon>
        <taxon>Heterotrichea</taxon>
        <taxon>Heterotrichida</taxon>
        <taxon>Blepharismidae</taxon>
        <taxon>Blepharisma</taxon>
    </lineage>
</organism>
<name>A0AAU9JWW7_9CILI</name>
<keyword evidence="1" id="KW-0175">Coiled coil</keyword>
<feature type="compositionally biased region" description="Low complexity" evidence="2">
    <location>
        <begin position="47"/>
        <end position="60"/>
    </location>
</feature>
<evidence type="ECO:0000256" key="1">
    <source>
        <dbReference type="SAM" id="Coils"/>
    </source>
</evidence>
<dbReference type="Proteomes" id="UP001162131">
    <property type="component" value="Unassembled WGS sequence"/>
</dbReference>
<dbReference type="GO" id="GO:0004386">
    <property type="term" value="F:helicase activity"/>
    <property type="evidence" value="ECO:0007669"/>
    <property type="project" value="InterPro"/>
</dbReference>
<proteinExistence type="predicted"/>
<dbReference type="InterPro" id="IPR041677">
    <property type="entry name" value="DNA2/NAM7_AAA_11"/>
</dbReference>
<feature type="domain" description="DNA2/NAM7 helicase helicase" evidence="3">
    <location>
        <begin position="423"/>
        <end position="645"/>
    </location>
</feature>
<dbReference type="EMBL" id="CAJZBQ010000047">
    <property type="protein sequence ID" value="CAG9329051.1"/>
    <property type="molecule type" value="Genomic_DNA"/>
</dbReference>
<dbReference type="InterPro" id="IPR045055">
    <property type="entry name" value="DNA2/NAM7-like"/>
</dbReference>
<evidence type="ECO:0000259" key="3">
    <source>
        <dbReference type="Pfam" id="PF13086"/>
    </source>
</evidence>
<feature type="region of interest" description="Disordered" evidence="2">
    <location>
        <begin position="1"/>
        <end position="60"/>
    </location>
</feature>
<comment type="caution">
    <text evidence="4">The sequence shown here is derived from an EMBL/GenBank/DDBJ whole genome shotgun (WGS) entry which is preliminary data.</text>
</comment>
<dbReference type="PANTHER" id="PTHR10887:SF495">
    <property type="entry name" value="HELICASE SENATAXIN ISOFORM X1-RELATED"/>
    <property type="match status" value="1"/>
</dbReference>